<name>C1A5C4_GEMAT</name>
<feature type="signal peptide" evidence="1">
    <location>
        <begin position="1"/>
        <end position="29"/>
    </location>
</feature>
<dbReference type="KEGG" id="gau:GAU_0392"/>
<feature type="chain" id="PRO_5002906327" evidence="1">
    <location>
        <begin position="30"/>
        <end position="861"/>
    </location>
</feature>
<reference evidence="3" key="1">
    <citation type="submission" date="2006-03" db="EMBL/GenBank/DDBJ databases">
        <title>Complete genome sequence of Gemmatimonas aurantiaca T-27 that represents a novel phylum Gemmatimonadetes.</title>
        <authorList>
            <person name="Takasaki K."/>
            <person name="Ichikawa N."/>
            <person name="Miura H."/>
            <person name="Matsushita S."/>
            <person name="Watanabe Y."/>
            <person name="Oguchi A."/>
            <person name="Ankai A."/>
            <person name="Yashiro I."/>
            <person name="Takahashi M."/>
            <person name="Terui Y."/>
            <person name="Fukui S."/>
            <person name="Yokoyama H."/>
            <person name="Tanikawa S."/>
            <person name="Hanada S."/>
            <person name="Kamagata Y."/>
            <person name="Fujita N."/>
        </authorList>
    </citation>
    <scope>NUCLEOTIDE SEQUENCE [LARGE SCALE GENOMIC DNA]</scope>
    <source>
        <strain evidence="3">T-27 / DSM 14586 / JCM 11422 / NBRC 100505</strain>
    </source>
</reference>
<accession>C1A5C4</accession>
<protein>
    <submittedName>
        <fullName evidence="2">Uncharacterized protein</fullName>
    </submittedName>
</protein>
<dbReference type="eggNOG" id="COG1404">
    <property type="taxonomic scope" value="Bacteria"/>
</dbReference>
<dbReference type="STRING" id="379066.GAU_0392"/>
<dbReference type="AlphaFoldDB" id="C1A5C4"/>
<dbReference type="EMBL" id="AP009153">
    <property type="protein sequence ID" value="BAH37434.1"/>
    <property type="molecule type" value="Genomic_DNA"/>
</dbReference>
<evidence type="ECO:0000313" key="3">
    <source>
        <dbReference type="Proteomes" id="UP000002209"/>
    </source>
</evidence>
<evidence type="ECO:0000256" key="1">
    <source>
        <dbReference type="SAM" id="SignalP"/>
    </source>
</evidence>
<dbReference type="PROSITE" id="PS51257">
    <property type="entry name" value="PROKAR_LIPOPROTEIN"/>
    <property type="match status" value="1"/>
</dbReference>
<organism evidence="2 3">
    <name type="scientific">Gemmatimonas aurantiaca (strain DSM 14586 / JCM 11422 / NBRC 100505 / T-27)</name>
    <dbReference type="NCBI Taxonomy" id="379066"/>
    <lineage>
        <taxon>Bacteria</taxon>
        <taxon>Pseudomonadati</taxon>
        <taxon>Gemmatimonadota</taxon>
        <taxon>Gemmatimonadia</taxon>
        <taxon>Gemmatimonadales</taxon>
        <taxon>Gemmatimonadaceae</taxon>
        <taxon>Gemmatimonas</taxon>
    </lineage>
</organism>
<keyword evidence="3" id="KW-1185">Reference proteome</keyword>
<sequence>MRQRIVRASASLALMAGALLSGCSESSSPAPTPTLALANTGATTATAARGSSATYAFTITRGGGFSAPVQLAAEGVPAGVTASFAPASLTGTTTASTMTLAVDAAAAPGTFSVTVRATGSGVTGQSAVVELVIPNPTIGLQGAATALTVVQGGSGTVSYTVTRGGGFAGAVSLAVEGLPNGVTAAFAPTSLAAGVTTSTLTLTAAAGTSAAVTNLTVRATGTGVTAQTAALALTVSEAPGIVLSNAGEALSVVAGQSGTRTIGIARRGGFAGAVTLALEGAPAGVTGTFAPAAPTTNESVLTLNAAATTAVGSYTLTVRGTGTGITAVTTTVTLVVTEAPGITLSNSGGALSVAAGQSGTRTISIARRGAFAGAVTLALEGAPTGVTGTFAPAAPTANESVLTLNVAPTTAVGNYTLTVRGTGTGVAASTTTLALTVTEAPGITVIGTGGRTWNLPAGTSGTRTIGIERQGGYTGAVTLTLEGAPLGVTAAFAPAAPTTNESVITLTAAASTLPGLYTLTVRGTGIGVSPATGVIFLSVTTGPSLSVTWAVPSVSVVQGQATRAQMLIQRTGTFPDRGRLVIEGLREGLNVLFPVPLDSLTTVNTYIATIDVGPVLLPGTYQLIARATAGELSSTATLTVVVTAAASGFALSTPVTLRTIEQGDSASIPLNVTRYGGHSAAIAVGNFTLTCLATVGGCPSTTFGNLVSTAFVSPQTGNTGRVQPNLHADIPEGEYRFRMVATGSGGGPDTLHVPVRVVSATQARHSLSTITLPNAAGGETIDYTVRVHRTPGNSANVTFSVSSCQSGLTASLPTPGTTGNSLTLRISVSRTATPGSLYCTLVSSAPGQRSQNVNTWVNVTP</sequence>
<keyword evidence="1" id="KW-0732">Signal</keyword>
<dbReference type="HOGENOM" id="CLU_332272_0_0_0"/>
<gene>
    <name evidence="2" type="ordered locus">GAU_0392</name>
</gene>
<proteinExistence type="predicted"/>
<evidence type="ECO:0000313" key="2">
    <source>
        <dbReference type="EMBL" id="BAH37434.1"/>
    </source>
</evidence>
<dbReference type="eggNOG" id="COG1470">
    <property type="taxonomic scope" value="Bacteria"/>
</dbReference>
<dbReference type="Proteomes" id="UP000002209">
    <property type="component" value="Chromosome"/>
</dbReference>